<evidence type="ECO:0000256" key="7">
    <source>
        <dbReference type="ARBA" id="ARBA00022490"/>
    </source>
</evidence>
<dbReference type="InterPro" id="IPR023016">
    <property type="entry name" value="HisA/PriA"/>
</dbReference>
<dbReference type="PANTHER" id="PTHR43090">
    <property type="entry name" value="1-(5-PHOSPHORIBOSYL)-5-[(5-PHOSPHORIBOSYLAMINO)METHYLIDENEAMINO] IMIDAZOLE-4-CARBOXAMIDE ISOMERASE"/>
    <property type="match status" value="1"/>
</dbReference>
<dbReference type="NCBIfam" id="TIGR00007">
    <property type="entry name" value="1-(5-phosphoribosyl)-5-[(5-phosphoribosylamino)methylideneamino]imidazole-4-carboxamide isomerase"/>
    <property type="match status" value="1"/>
</dbReference>
<evidence type="ECO:0000256" key="3">
    <source>
        <dbReference type="ARBA" id="ARBA00005133"/>
    </source>
</evidence>
<dbReference type="SUPFAM" id="SSF51366">
    <property type="entry name" value="Ribulose-phoshate binding barrel"/>
    <property type="match status" value="1"/>
</dbReference>
<reference evidence="15 16" key="1">
    <citation type="submission" date="2017-09" db="EMBL/GenBank/DDBJ databases">
        <title>Depth-based differentiation of microbial function through sediment-hosted aquifers and enrichment of novel symbionts in the deep terrestrial subsurface.</title>
        <authorList>
            <person name="Probst A.J."/>
            <person name="Ladd B."/>
            <person name="Jarett J.K."/>
            <person name="Geller-Mcgrath D.E."/>
            <person name="Sieber C.M."/>
            <person name="Emerson J.B."/>
            <person name="Anantharaman K."/>
            <person name="Thomas B.C."/>
            <person name="Malmstrom R."/>
            <person name="Stieglmeier M."/>
            <person name="Klingl A."/>
            <person name="Woyke T."/>
            <person name="Ryan C.M."/>
            <person name="Banfield J.F."/>
        </authorList>
    </citation>
    <scope>NUCLEOTIDE SEQUENCE [LARGE SCALE GENOMIC DNA]</scope>
    <source>
        <strain evidence="15">CG08_land_8_20_14_0_20_45_16</strain>
    </source>
</reference>
<evidence type="ECO:0000256" key="11">
    <source>
        <dbReference type="ARBA" id="ARBA00030547"/>
    </source>
</evidence>
<keyword evidence="9 12" id="KW-0368">Histidine biosynthesis</keyword>
<dbReference type="PANTHER" id="PTHR43090:SF2">
    <property type="entry name" value="1-(5-PHOSPHORIBOSYL)-5-[(5-PHOSPHORIBOSYLAMINO)METHYLIDENEAMINO] IMIDAZOLE-4-CARBOXAMIDE ISOMERASE"/>
    <property type="match status" value="1"/>
</dbReference>
<evidence type="ECO:0000313" key="16">
    <source>
        <dbReference type="Proteomes" id="UP000231343"/>
    </source>
</evidence>
<comment type="pathway">
    <text evidence="3 12 14">Amino-acid biosynthesis; L-histidine biosynthesis; L-histidine from 5-phospho-alpha-D-ribose 1-diphosphate: step 4/9.</text>
</comment>
<dbReference type="FunFam" id="3.20.20.70:FF:000009">
    <property type="entry name" value="1-(5-phosphoribosyl)-5-[(5-phosphoribosylamino)methylideneamino] imidazole-4-carboxamide isomerase"/>
    <property type="match status" value="1"/>
</dbReference>
<dbReference type="GO" id="GO:0003949">
    <property type="term" value="F:1-(5-phosphoribosyl)-5-[(5-phosphoribosylamino)methylideneamino]imidazole-4-carboxamide isomerase activity"/>
    <property type="evidence" value="ECO:0007669"/>
    <property type="project" value="UniProtKB-UniRule"/>
</dbReference>
<gene>
    <name evidence="12 15" type="primary">hisA</name>
    <name evidence="15" type="ORF">COT42_03085</name>
</gene>
<dbReference type="EC" id="5.3.1.16" evidence="5 12"/>
<comment type="caution">
    <text evidence="15">The sequence shown here is derived from an EMBL/GenBank/DDBJ whole genome shotgun (WGS) entry which is preliminary data.</text>
</comment>
<dbReference type="InterPro" id="IPR006063">
    <property type="entry name" value="HisA_bact_arch"/>
</dbReference>
<dbReference type="Gene3D" id="3.20.20.70">
    <property type="entry name" value="Aldolase class I"/>
    <property type="match status" value="1"/>
</dbReference>
<evidence type="ECO:0000256" key="10">
    <source>
        <dbReference type="ARBA" id="ARBA00023235"/>
    </source>
</evidence>
<keyword evidence="7 12" id="KW-0963">Cytoplasm</keyword>
<dbReference type="AlphaFoldDB" id="A0A2H0XZK5"/>
<dbReference type="NCBIfam" id="NF010112">
    <property type="entry name" value="PRK13585.1"/>
    <property type="match status" value="1"/>
</dbReference>
<dbReference type="InterPro" id="IPR011060">
    <property type="entry name" value="RibuloseP-bd_barrel"/>
</dbReference>
<evidence type="ECO:0000256" key="8">
    <source>
        <dbReference type="ARBA" id="ARBA00022605"/>
    </source>
</evidence>
<dbReference type="InterPro" id="IPR013785">
    <property type="entry name" value="Aldolase_TIM"/>
</dbReference>
<dbReference type="Pfam" id="PF00977">
    <property type="entry name" value="His_biosynth"/>
    <property type="match status" value="1"/>
</dbReference>
<proteinExistence type="inferred from homology"/>
<name>A0A2H0XZK5_UNCSA</name>
<dbReference type="GO" id="GO:0005737">
    <property type="term" value="C:cytoplasm"/>
    <property type="evidence" value="ECO:0007669"/>
    <property type="project" value="UniProtKB-SubCell"/>
</dbReference>
<dbReference type="GO" id="GO:0000105">
    <property type="term" value="P:L-histidine biosynthetic process"/>
    <property type="evidence" value="ECO:0007669"/>
    <property type="project" value="UniProtKB-UniRule"/>
</dbReference>
<organism evidence="15 16">
    <name type="scientific">Candidatus Saganbacteria bacterium CG08_land_8_20_14_0_20_45_16</name>
    <dbReference type="NCBI Taxonomy" id="2014293"/>
    <lineage>
        <taxon>Bacteria</taxon>
        <taxon>Bacillati</taxon>
        <taxon>Saganbacteria</taxon>
    </lineage>
</organism>
<dbReference type="GO" id="GO:0000162">
    <property type="term" value="P:L-tryptophan biosynthetic process"/>
    <property type="evidence" value="ECO:0007669"/>
    <property type="project" value="TreeGrafter"/>
</dbReference>
<evidence type="ECO:0000256" key="14">
    <source>
        <dbReference type="RuleBase" id="RU003658"/>
    </source>
</evidence>
<dbReference type="Proteomes" id="UP000231343">
    <property type="component" value="Unassembled WGS sequence"/>
</dbReference>
<comment type="subcellular location">
    <subcellularLocation>
        <location evidence="2 12 14">Cytoplasm</location>
    </subcellularLocation>
</comment>
<dbReference type="UniPathway" id="UPA00031">
    <property type="reaction ID" value="UER00009"/>
</dbReference>
<dbReference type="CDD" id="cd04732">
    <property type="entry name" value="HisA"/>
    <property type="match status" value="1"/>
</dbReference>
<evidence type="ECO:0000256" key="9">
    <source>
        <dbReference type="ARBA" id="ARBA00023102"/>
    </source>
</evidence>
<evidence type="ECO:0000256" key="4">
    <source>
        <dbReference type="ARBA" id="ARBA00009667"/>
    </source>
</evidence>
<evidence type="ECO:0000256" key="12">
    <source>
        <dbReference type="HAMAP-Rule" id="MF_01014"/>
    </source>
</evidence>
<accession>A0A2H0XZK5</accession>
<evidence type="ECO:0000256" key="1">
    <source>
        <dbReference type="ARBA" id="ARBA00000901"/>
    </source>
</evidence>
<dbReference type="EMBL" id="PEYM01000055">
    <property type="protein sequence ID" value="PIS30447.1"/>
    <property type="molecule type" value="Genomic_DNA"/>
</dbReference>
<keyword evidence="10 12" id="KW-0413">Isomerase</keyword>
<dbReference type="HAMAP" id="MF_01014">
    <property type="entry name" value="HisA"/>
    <property type="match status" value="1"/>
</dbReference>
<feature type="active site" description="Proton acceptor" evidence="12">
    <location>
        <position position="12"/>
    </location>
</feature>
<comment type="similarity">
    <text evidence="4 12 13">Belongs to the HisA/HisF family.</text>
</comment>
<comment type="catalytic activity">
    <reaction evidence="1 12 14">
        <text>1-(5-phospho-beta-D-ribosyl)-5-[(5-phospho-beta-D-ribosylamino)methylideneamino]imidazole-4-carboxamide = 5-[(5-phospho-1-deoxy-D-ribulos-1-ylimino)methylamino]-1-(5-phospho-beta-D-ribosyl)imidazole-4-carboxamide</text>
        <dbReference type="Rhea" id="RHEA:15469"/>
        <dbReference type="ChEBI" id="CHEBI:58435"/>
        <dbReference type="ChEBI" id="CHEBI:58525"/>
        <dbReference type="EC" id="5.3.1.16"/>
    </reaction>
</comment>
<evidence type="ECO:0000256" key="6">
    <source>
        <dbReference type="ARBA" id="ARBA00018464"/>
    </source>
</evidence>
<evidence type="ECO:0000256" key="5">
    <source>
        <dbReference type="ARBA" id="ARBA00012550"/>
    </source>
</evidence>
<dbReference type="InterPro" id="IPR044524">
    <property type="entry name" value="Isoase_HisA-like"/>
</dbReference>
<evidence type="ECO:0000256" key="2">
    <source>
        <dbReference type="ARBA" id="ARBA00004496"/>
    </source>
</evidence>
<protein>
    <recommendedName>
        <fullName evidence="6 12">1-(5-phosphoribosyl)-5-[(5-phosphoribosylamino)methylideneamino] imidazole-4-carboxamide isomerase</fullName>
        <ecNumber evidence="5 12">5.3.1.16</ecNumber>
    </recommendedName>
    <alternativeName>
        <fullName evidence="11 12">Phosphoribosylformimino-5-aminoimidazole carboxamide ribotide isomerase</fullName>
    </alternativeName>
</protein>
<feature type="active site" description="Proton donor" evidence="12">
    <location>
        <position position="133"/>
    </location>
</feature>
<evidence type="ECO:0000256" key="13">
    <source>
        <dbReference type="RuleBase" id="RU003657"/>
    </source>
</evidence>
<evidence type="ECO:0000313" key="15">
    <source>
        <dbReference type="EMBL" id="PIS30447.1"/>
    </source>
</evidence>
<keyword evidence="8 12" id="KW-0028">Amino-acid biosynthesis</keyword>
<dbReference type="InterPro" id="IPR006062">
    <property type="entry name" value="His_biosynth"/>
</dbReference>
<sequence>MDKTFEIIPAIDLLKGCCVRLKQGRYDAEKLYSKDPVTVAQTWASQGAKRLHLVDLDGARTGIPQNIELIKKIAQTVKLPLQVGGGIRNLDTIKSLLEVGVDRIILGTTAVKNPNTLATFCQEFGETIVVAIDARDGKAATEGWTQVSKKDIFTLAQEAIDLGVKRFIYTEISRDGMLEGPDFSGISNFAAKVAVPVIVAGGVSAKTDIEKLKEIGVAGCILGKALYEGSIKLEEVLPALSL</sequence>